<dbReference type="Proteomes" id="UP000542776">
    <property type="component" value="Unassembled WGS sequence"/>
</dbReference>
<name>A0A7W6EEZ4_9HYPH</name>
<protein>
    <submittedName>
        <fullName evidence="1">Putative small metal-binding protein</fullName>
    </submittedName>
</protein>
<dbReference type="RefSeq" id="WP_246393092.1">
    <property type="nucleotide sequence ID" value="NZ_JACIEK010000004.1"/>
</dbReference>
<gene>
    <name evidence="1" type="ORF">GGR04_002011</name>
</gene>
<sequence length="110" mass="12029">MRLNDLSFAIRQAFRQSVLPSDDLPSKALDSGEKLAISSLGNTIKGGLAMYELDCADVIPGCKRVIRAESKAEVIRRAVSQAKQLGVQTITAGMMDSFRDRLHEADAVRH</sequence>
<reference evidence="1 2" key="1">
    <citation type="submission" date="2020-08" db="EMBL/GenBank/DDBJ databases">
        <title>Genomic Encyclopedia of Type Strains, Phase IV (KMG-IV): sequencing the most valuable type-strain genomes for metagenomic binning, comparative biology and taxonomic classification.</title>
        <authorList>
            <person name="Goeker M."/>
        </authorList>
    </citation>
    <scope>NUCLEOTIDE SEQUENCE [LARGE SCALE GENOMIC DNA]</scope>
    <source>
        <strain evidence="1 2">DSM 102238</strain>
    </source>
</reference>
<dbReference type="Pfam" id="PF06348">
    <property type="entry name" value="DUF1059"/>
    <property type="match status" value="1"/>
</dbReference>
<evidence type="ECO:0000313" key="1">
    <source>
        <dbReference type="EMBL" id="MBB3998172.1"/>
    </source>
</evidence>
<organism evidence="1 2">
    <name type="scientific">Aureimonas pseudogalii</name>
    <dbReference type="NCBI Taxonomy" id="1744844"/>
    <lineage>
        <taxon>Bacteria</taxon>
        <taxon>Pseudomonadati</taxon>
        <taxon>Pseudomonadota</taxon>
        <taxon>Alphaproteobacteria</taxon>
        <taxon>Hyphomicrobiales</taxon>
        <taxon>Aurantimonadaceae</taxon>
        <taxon>Aureimonas</taxon>
    </lineage>
</organism>
<dbReference type="InterPro" id="IPR009409">
    <property type="entry name" value="DUF1059"/>
</dbReference>
<keyword evidence="2" id="KW-1185">Reference proteome</keyword>
<dbReference type="AlphaFoldDB" id="A0A7W6EEZ4"/>
<dbReference type="EMBL" id="JACIEK010000004">
    <property type="protein sequence ID" value="MBB3998172.1"/>
    <property type="molecule type" value="Genomic_DNA"/>
</dbReference>
<proteinExistence type="predicted"/>
<comment type="caution">
    <text evidence="1">The sequence shown here is derived from an EMBL/GenBank/DDBJ whole genome shotgun (WGS) entry which is preliminary data.</text>
</comment>
<evidence type="ECO:0000313" key="2">
    <source>
        <dbReference type="Proteomes" id="UP000542776"/>
    </source>
</evidence>
<accession>A0A7W6EEZ4</accession>